<evidence type="ECO:0000313" key="1">
    <source>
        <dbReference type="EMBL" id="KAH3796764.1"/>
    </source>
</evidence>
<reference evidence="1" key="2">
    <citation type="submission" date="2020-11" db="EMBL/GenBank/DDBJ databases">
        <authorList>
            <person name="McCartney M.A."/>
            <person name="Auch B."/>
            <person name="Kono T."/>
            <person name="Mallez S."/>
            <person name="Becker A."/>
            <person name="Gohl D.M."/>
            <person name="Silverstein K.A.T."/>
            <person name="Koren S."/>
            <person name="Bechman K.B."/>
            <person name="Herman A."/>
            <person name="Abrahante J.E."/>
            <person name="Garbe J."/>
        </authorList>
    </citation>
    <scope>NUCLEOTIDE SEQUENCE</scope>
    <source>
        <strain evidence="1">Duluth1</strain>
        <tissue evidence="1">Whole animal</tissue>
    </source>
</reference>
<evidence type="ECO:0000313" key="2">
    <source>
        <dbReference type="Proteomes" id="UP000828390"/>
    </source>
</evidence>
<organism evidence="1 2">
    <name type="scientific">Dreissena polymorpha</name>
    <name type="common">Zebra mussel</name>
    <name type="synonym">Mytilus polymorpha</name>
    <dbReference type="NCBI Taxonomy" id="45954"/>
    <lineage>
        <taxon>Eukaryota</taxon>
        <taxon>Metazoa</taxon>
        <taxon>Spiralia</taxon>
        <taxon>Lophotrochozoa</taxon>
        <taxon>Mollusca</taxon>
        <taxon>Bivalvia</taxon>
        <taxon>Autobranchia</taxon>
        <taxon>Heteroconchia</taxon>
        <taxon>Euheterodonta</taxon>
        <taxon>Imparidentia</taxon>
        <taxon>Neoheterodontei</taxon>
        <taxon>Myida</taxon>
        <taxon>Dreissenoidea</taxon>
        <taxon>Dreissenidae</taxon>
        <taxon>Dreissena</taxon>
    </lineage>
</organism>
<dbReference type="AlphaFoldDB" id="A0A9D4FD62"/>
<keyword evidence="2" id="KW-1185">Reference proteome</keyword>
<proteinExistence type="predicted"/>
<name>A0A9D4FD62_DREPO</name>
<protein>
    <submittedName>
        <fullName evidence="1">Uncharacterized protein</fullName>
    </submittedName>
</protein>
<comment type="caution">
    <text evidence="1">The sequence shown here is derived from an EMBL/GenBank/DDBJ whole genome shotgun (WGS) entry which is preliminary data.</text>
</comment>
<gene>
    <name evidence="1" type="ORF">DPMN_150335</name>
</gene>
<accession>A0A9D4FD62</accession>
<reference evidence="1" key="1">
    <citation type="journal article" date="2019" name="bioRxiv">
        <title>The Genome of the Zebra Mussel, Dreissena polymorpha: A Resource for Invasive Species Research.</title>
        <authorList>
            <person name="McCartney M.A."/>
            <person name="Auch B."/>
            <person name="Kono T."/>
            <person name="Mallez S."/>
            <person name="Zhang Y."/>
            <person name="Obille A."/>
            <person name="Becker A."/>
            <person name="Abrahante J.E."/>
            <person name="Garbe J."/>
            <person name="Badalamenti J.P."/>
            <person name="Herman A."/>
            <person name="Mangelson H."/>
            <person name="Liachko I."/>
            <person name="Sullivan S."/>
            <person name="Sone E.D."/>
            <person name="Koren S."/>
            <person name="Silverstein K.A.T."/>
            <person name="Beckman K.B."/>
            <person name="Gohl D.M."/>
        </authorList>
    </citation>
    <scope>NUCLEOTIDE SEQUENCE</scope>
    <source>
        <strain evidence="1">Duluth1</strain>
        <tissue evidence="1">Whole animal</tissue>
    </source>
</reference>
<sequence length="127" mass="14285">MDDLSDMNLEKIKLWSIHALKVFLSKRKADVDGSFDELCARAFSAWEQQLPVDAKAECKEMRLLGKYSAKLRVDGGVLPDPMMLKSGWKGENAGMNLWPSIYITDISAYIDGTSPSAVVHKLMKEYK</sequence>
<dbReference type="Proteomes" id="UP000828390">
    <property type="component" value="Unassembled WGS sequence"/>
</dbReference>
<dbReference type="EMBL" id="JAIWYP010000007">
    <property type="protein sequence ID" value="KAH3796764.1"/>
    <property type="molecule type" value="Genomic_DNA"/>
</dbReference>